<dbReference type="Proteomes" id="UP000204667">
    <property type="component" value="Segment"/>
</dbReference>
<dbReference type="InterPro" id="IPR001810">
    <property type="entry name" value="F-box_dom"/>
</dbReference>
<dbReference type="Pfam" id="PF00646">
    <property type="entry name" value="F-box"/>
    <property type="match status" value="1"/>
</dbReference>
<feature type="domain" description="F-box" evidence="1">
    <location>
        <begin position="33"/>
        <end position="83"/>
    </location>
</feature>
<dbReference type="EMBL" id="KM596836">
    <property type="protein sequence ID" value="AKN80595.1"/>
    <property type="molecule type" value="Genomic_DNA"/>
</dbReference>
<organism evidence="2 3">
    <name type="scientific">Perigonia lusca single nucleopolyhedrovirus</name>
    <dbReference type="NCBI Taxonomy" id="1675865"/>
    <lineage>
        <taxon>Viruses</taxon>
        <taxon>Viruses incertae sedis</taxon>
        <taxon>Naldaviricetes</taxon>
        <taxon>Lefavirales</taxon>
        <taxon>Baculoviridae</taxon>
        <taxon>Alphabaculovirus</taxon>
        <taxon>Alphabaculovirus peluscae</taxon>
        <taxon>Perigonia lusca nucleopolyhedrovirus</taxon>
    </lineage>
</organism>
<proteinExistence type="predicted"/>
<reference evidence="2 3" key="1">
    <citation type="journal article" date="2016" name="Sci. Rep.">
        <title>Genome sequence of Perigonia lusca single nucleopolyhedrovirus: insights into the evolution of a nucleotide metabolism enzyme in the family Baculoviridae.</title>
        <authorList>
            <person name="Ardisson-Araujo D.M."/>
            <person name="Lima R.N."/>
            <person name="Melo F.L."/>
            <person name="Clem R.J."/>
            <person name="Huang N."/>
            <person name="Bao S.N."/>
            <person name="Sosa-Gomez D.R."/>
            <person name="Ribeiro B.M."/>
        </authorList>
    </citation>
    <scope>NUCLEOTIDE SEQUENCE [LARGE SCALE GENOMIC DNA]</scope>
</reference>
<dbReference type="KEGG" id="vg:26040025"/>
<dbReference type="PROSITE" id="PS50181">
    <property type="entry name" value="FBOX"/>
    <property type="match status" value="1"/>
</dbReference>
<sequence>MYKREASFETKNFKRNKMLKKEENRVAELNKSTIGISDLPPEIIANIVKYLDFNSYITLIKAVYNTKTNYHHAMNLTEIFRPVNDQYTFVVETPCVARKRRRESKEPEFFILTMHC</sequence>
<keyword evidence="3" id="KW-1185">Reference proteome</keyword>
<evidence type="ECO:0000313" key="2">
    <source>
        <dbReference type="EMBL" id="AKN80595.1"/>
    </source>
</evidence>
<protein>
    <recommendedName>
        <fullName evidence="1">F-box domain-containing protein</fullName>
    </recommendedName>
</protein>
<dbReference type="GeneID" id="26040025"/>
<accession>A0A0M3WNJ8</accession>
<gene>
    <name evidence="2" type="primary">PeluOrf-99</name>
</gene>
<dbReference type="RefSeq" id="YP_009165699.1">
    <property type="nucleotide sequence ID" value="NC_027923.1"/>
</dbReference>
<evidence type="ECO:0000259" key="1">
    <source>
        <dbReference type="PROSITE" id="PS50181"/>
    </source>
</evidence>
<evidence type="ECO:0000313" key="3">
    <source>
        <dbReference type="Proteomes" id="UP000204667"/>
    </source>
</evidence>
<name>A0A0M3WNJ8_9ABAC</name>